<feature type="non-terminal residue" evidence="1">
    <location>
        <position position="76"/>
    </location>
</feature>
<comment type="caution">
    <text evidence="1">The sequence shown here is derived from an EMBL/GenBank/DDBJ whole genome shotgun (WGS) entry which is preliminary data.</text>
</comment>
<organism evidence="1 2">
    <name type="scientific">Lithocarpus litseifolius</name>
    <dbReference type="NCBI Taxonomy" id="425828"/>
    <lineage>
        <taxon>Eukaryota</taxon>
        <taxon>Viridiplantae</taxon>
        <taxon>Streptophyta</taxon>
        <taxon>Embryophyta</taxon>
        <taxon>Tracheophyta</taxon>
        <taxon>Spermatophyta</taxon>
        <taxon>Magnoliopsida</taxon>
        <taxon>eudicotyledons</taxon>
        <taxon>Gunneridae</taxon>
        <taxon>Pentapetalae</taxon>
        <taxon>rosids</taxon>
        <taxon>fabids</taxon>
        <taxon>Fagales</taxon>
        <taxon>Fagaceae</taxon>
        <taxon>Lithocarpus</taxon>
    </lineage>
</organism>
<dbReference type="Proteomes" id="UP001459277">
    <property type="component" value="Unassembled WGS sequence"/>
</dbReference>
<dbReference type="AlphaFoldDB" id="A0AAW2DL48"/>
<proteinExistence type="predicted"/>
<gene>
    <name evidence="1" type="ORF">SO802_005997</name>
</gene>
<evidence type="ECO:0000313" key="2">
    <source>
        <dbReference type="Proteomes" id="UP001459277"/>
    </source>
</evidence>
<accession>A0AAW2DL48</accession>
<reference evidence="1 2" key="1">
    <citation type="submission" date="2024-01" db="EMBL/GenBank/DDBJ databases">
        <title>A telomere-to-telomere, gap-free genome of sweet tea (Lithocarpus litseifolius).</title>
        <authorList>
            <person name="Zhou J."/>
        </authorList>
    </citation>
    <scope>NUCLEOTIDE SEQUENCE [LARGE SCALE GENOMIC DNA]</scope>
    <source>
        <strain evidence="1">Zhou-2022a</strain>
        <tissue evidence="1">Leaf</tissue>
    </source>
</reference>
<dbReference type="EMBL" id="JAZDWU010000002">
    <property type="protein sequence ID" value="KAL0010889.1"/>
    <property type="molecule type" value="Genomic_DNA"/>
</dbReference>
<evidence type="ECO:0000313" key="1">
    <source>
        <dbReference type="EMBL" id="KAL0010889.1"/>
    </source>
</evidence>
<keyword evidence="2" id="KW-1185">Reference proteome</keyword>
<name>A0AAW2DL48_9ROSI</name>
<protein>
    <submittedName>
        <fullName evidence="1">Uncharacterized protein</fullName>
    </submittedName>
</protein>
<sequence>MALPPEPPKFLTSNEKRYEPSIEWDDVKGLLQELLKHASNPSPKDLKNFKSQGSLQLLKQSWLVLSPNIREVINAA</sequence>